<dbReference type="AlphaFoldDB" id="A0A437N8C2"/>
<dbReference type="GO" id="GO:0016020">
    <property type="term" value="C:membrane"/>
    <property type="evidence" value="ECO:0007669"/>
    <property type="project" value="UniProtKB-SubCell"/>
</dbReference>
<sequence>MSNPADNARAFLADQWAELSHVQPSPRPWQMPFTAGVTTALPLLIGWWLGHEAEGGAAALGTMIFAYLTPSDLTRRLTTLMACAFGITFAFALGQLAAILAPALAPLTITLVAIAATVMCRYLRQGPPAGLFFVMACAIGLFITPDPSHFAQRTGILFLGTALAFVTGTLYSLFILWHRPFTPDRPQAPLNRLTLGFEPVMIGVACGLSLWLALFLGLEKPFWAPISCLTVVQAISLRKVWTRHMHRVIGTVVGLGLASFMLAHPLHGWPLALLIGGLTCVVEMLIVRHFGTAVIFITPLAIALSEAQAKAGIAPDMLIKARLWDTVVGCGVALVFGVAMHHPALRRRMMRKAD</sequence>
<keyword evidence="3 5" id="KW-1133">Transmembrane helix</keyword>
<dbReference type="EMBL" id="SACO01000003">
    <property type="protein sequence ID" value="RVU06174.1"/>
    <property type="molecule type" value="Genomic_DNA"/>
</dbReference>
<evidence type="ECO:0000313" key="8">
    <source>
        <dbReference type="Proteomes" id="UP000282837"/>
    </source>
</evidence>
<dbReference type="Pfam" id="PF13515">
    <property type="entry name" value="FUSC_2"/>
    <property type="match status" value="1"/>
</dbReference>
<feature type="transmembrane region" description="Helical" evidence="5">
    <location>
        <begin position="103"/>
        <end position="122"/>
    </location>
</feature>
<evidence type="ECO:0000256" key="4">
    <source>
        <dbReference type="ARBA" id="ARBA00023136"/>
    </source>
</evidence>
<dbReference type="InterPro" id="IPR049453">
    <property type="entry name" value="Memb_transporter_dom"/>
</dbReference>
<dbReference type="RefSeq" id="WP_127706809.1">
    <property type="nucleotide sequence ID" value="NZ_SACO01000003.1"/>
</dbReference>
<feature type="transmembrane region" description="Helical" evidence="5">
    <location>
        <begin position="272"/>
        <end position="302"/>
    </location>
</feature>
<name>A0A437N8C2_9SPHN</name>
<protein>
    <submittedName>
        <fullName evidence="7">FUSC family protein</fullName>
    </submittedName>
</protein>
<comment type="caution">
    <text evidence="7">The sequence shown here is derived from an EMBL/GenBank/DDBJ whole genome shotgun (WGS) entry which is preliminary data.</text>
</comment>
<keyword evidence="8" id="KW-1185">Reference proteome</keyword>
<evidence type="ECO:0000256" key="1">
    <source>
        <dbReference type="ARBA" id="ARBA00004141"/>
    </source>
</evidence>
<dbReference type="OrthoDB" id="581879at2"/>
<evidence type="ECO:0000256" key="5">
    <source>
        <dbReference type="SAM" id="Phobius"/>
    </source>
</evidence>
<feature type="transmembrane region" description="Helical" evidence="5">
    <location>
        <begin position="129"/>
        <end position="144"/>
    </location>
</feature>
<evidence type="ECO:0000259" key="6">
    <source>
        <dbReference type="Pfam" id="PF13515"/>
    </source>
</evidence>
<reference evidence="7 8" key="1">
    <citation type="submission" date="2019-01" db="EMBL/GenBank/DDBJ databases">
        <authorList>
            <person name="Chen W.-M."/>
        </authorList>
    </citation>
    <scope>NUCLEOTIDE SEQUENCE [LARGE SCALE GENOMIC DNA]</scope>
    <source>
        <strain evidence="7 8">FSY-9</strain>
    </source>
</reference>
<organism evidence="7 8">
    <name type="scientific">Novosphingobium umbonatum</name>
    <dbReference type="NCBI Taxonomy" id="1908524"/>
    <lineage>
        <taxon>Bacteria</taxon>
        <taxon>Pseudomonadati</taxon>
        <taxon>Pseudomonadota</taxon>
        <taxon>Alphaproteobacteria</taxon>
        <taxon>Sphingomonadales</taxon>
        <taxon>Sphingomonadaceae</taxon>
        <taxon>Novosphingobium</taxon>
    </lineage>
</organism>
<keyword evidence="4 5" id="KW-0472">Membrane</keyword>
<feature type="domain" description="Integral membrane bound transporter" evidence="6">
    <location>
        <begin position="209"/>
        <end position="336"/>
    </location>
</feature>
<feature type="transmembrane region" description="Helical" evidence="5">
    <location>
        <begin position="248"/>
        <end position="266"/>
    </location>
</feature>
<gene>
    <name evidence="7" type="ORF">EOE18_04855</name>
</gene>
<feature type="transmembrane region" description="Helical" evidence="5">
    <location>
        <begin position="156"/>
        <end position="177"/>
    </location>
</feature>
<keyword evidence="2 5" id="KW-0812">Transmembrane</keyword>
<accession>A0A437N8C2</accession>
<feature type="transmembrane region" description="Helical" evidence="5">
    <location>
        <begin position="77"/>
        <end position="97"/>
    </location>
</feature>
<feature type="transmembrane region" description="Helical" evidence="5">
    <location>
        <begin position="197"/>
        <end position="216"/>
    </location>
</feature>
<comment type="subcellular location">
    <subcellularLocation>
        <location evidence="1">Membrane</location>
        <topology evidence="1">Multi-pass membrane protein</topology>
    </subcellularLocation>
</comment>
<evidence type="ECO:0000256" key="3">
    <source>
        <dbReference type="ARBA" id="ARBA00022989"/>
    </source>
</evidence>
<evidence type="ECO:0000313" key="7">
    <source>
        <dbReference type="EMBL" id="RVU06174.1"/>
    </source>
</evidence>
<dbReference type="Proteomes" id="UP000282837">
    <property type="component" value="Unassembled WGS sequence"/>
</dbReference>
<evidence type="ECO:0000256" key="2">
    <source>
        <dbReference type="ARBA" id="ARBA00022692"/>
    </source>
</evidence>
<feature type="transmembrane region" description="Helical" evidence="5">
    <location>
        <begin position="323"/>
        <end position="344"/>
    </location>
</feature>
<proteinExistence type="predicted"/>